<dbReference type="InterPro" id="IPR020472">
    <property type="entry name" value="WD40_PAC1"/>
</dbReference>
<proteinExistence type="predicted"/>
<keyword evidence="1 3" id="KW-0853">WD repeat</keyword>
<evidence type="ECO:0000256" key="1">
    <source>
        <dbReference type="ARBA" id="ARBA00022574"/>
    </source>
</evidence>
<organism evidence="6 7">
    <name type="scientific">Suhomyces tanzawaensis NRRL Y-17324</name>
    <dbReference type="NCBI Taxonomy" id="984487"/>
    <lineage>
        <taxon>Eukaryota</taxon>
        <taxon>Fungi</taxon>
        <taxon>Dikarya</taxon>
        <taxon>Ascomycota</taxon>
        <taxon>Saccharomycotina</taxon>
        <taxon>Pichiomycetes</taxon>
        <taxon>Debaryomycetaceae</taxon>
        <taxon>Suhomyces</taxon>
    </lineage>
</organism>
<dbReference type="PROSITE" id="PS00678">
    <property type="entry name" value="WD_REPEATS_1"/>
    <property type="match status" value="2"/>
</dbReference>
<feature type="repeat" description="WD" evidence="3">
    <location>
        <begin position="242"/>
        <end position="283"/>
    </location>
</feature>
<evidence type="ECO:0000256" key="4">
    <source>
        <dbReference type="SAM" id="MobiDB-lite"/>
    </source>
</evidence>
<dbReference type="PANTHER" id="PTHR19846:SF0">
    <property type="entry name" value="PRE-MRNA PROCESSING FACTOR 4"/>
    <property type="match status" value="1"/>
</dbReference>
<dbReference type="InterPro" id="IPR036285">
    <property type="entry name" value="PRP4-like_sf"/>
</dbReference>
<dbReference type="GO" id="GO:0000393">
    <property type="term" value="P:spliceosomal conformational changes to generate catalytic conformation"/>
    <property type="evidence" value="ECO:0007669"/>
    <property type="project" value="EnsemblFungi"/>
</dbReference>
<dbReference type="Gene3D" id="4.10.280.110">
    <property type="entry name" value="Pre-mRNA processing factor 4 domain"/>
    <property type="match status" value="1"/>
</dbReference>
<evidence type="ECO:0000256" key="2">
    <source>
        <dbReference type="ARBA" id="ARBA00022737"/>
    </source>
</evidence>
<dbReference type="GO" id="GO:0030621">
    <property type="term" value="F:U4 snRNA binding"/>
    <property type="evidence" value="ECO:0007669"/>
    <property type="project" value="TreeGrafter"/>
</dbReference>
<evidence type="ECO:0000313" key="6">
    <source>
        <dbReference type="EMBL" id="ODV81072.1"/>
    </source>
</evidence>
<dbReference type="CDD" id="cd00200">
    <property type="entry name" value="WD40"/>
    <property type="match status" value="1"/>
</dbReference>
<dbReference type="InterPro" id="IPR015943">
    <property type="entry name" value="WD40/YVTN_repeat-like_dom_sf"/>
</dbReference>
<dbReference type="GO" id="GO:0046540">
    <property type="term" value="C:U4/U6 x U5 tri-snRNP complex"/>
    <property type="evidence" value="ECO:0007669"/>
    <property type="project" value="EnsemblFungi"/>
</dbReference>
<feature type="domain" description="Pre-mRNA processing factor 4 (PRP4)-like" evidence="5">
    <location>
        <begin position="24"/>
        <end position="75"/>
    </location>
</feature>
<dbReference type="InterPro" id="IPR036322">
    <property type="entry name" value="WD40_repeat_dom_sf"/>
</dbReference>
<dbReference type="Pfam" id="PF08799">
    <property type="entry name" value="PRP4"/>
    <property type="match status" value="1"/>
</dbReference>
<accession>A0A1E4SNV7</accession>
<dbReference type="PANTHER" id="PTHR19846">
    <property type="entry name" value="WD40 REPEAT PROTEIN"/>
    <property type="match status" value="1"/>
</dbReference>
<dbReference type="EMBL" id="KV453910">
    <property type="protein sequence ID" value="ODV81072.1"/>
    <property type="molecule type" value="Genomic_DNA"/>
</dbReference>
<dbReference type="GO" id="GO:0017070">
    <property type="term" value="F:U6 snRNA binding"/>
    <property type="evidence" value="ECO:0007669"/>
    <property type="project" value="TreeGrafter"/>
</dbReference>
<gene>
    <name evidence="6" type="ORF">CANTADRAFT_25334</name>
</gene>
<dbReference type="Gene3D" id="2.130.10.10">
    <property type="entry name" value="YVTN repeat-like/Quinoprotein amine dehydrogenase"/>
    <property type="match status" value="2"/>
</dbReference>
<keyword evidence="2" id="KW-0677">Repeat</keyword>
<dbReference type="InterPro" id="IPR001680">
    <property type="entry name" value="WD40_rpt"/>
</dbReference>
<dbReference type="PROSITE" id="PS50082">
    <property type="entry name" value="WD_REPEATS_2"/>
    <property type="match status" value="6"/>
</dbReference>
<reference evidence="7" key="1">
    <citation type="submission" date="2016-05" db="EMBL/GenBank/DDBJ databases">
        <title>Comparative genomics of biotechnologically important yeasts.</title>
        <authorList>
            <consortium name="DOE Joint Genome Institute"/>
            <person name="Riley R."/>
            <person name="Haridas S."/>
            <person name="Wolfe K.H."/>
            <person name="Lopes M.R."/>
            <person name="Hittinger C.T."/>
            <person name="Goker M."/>
            <person name="Salamov A."/>
            <person name="Wisecaver J."/>
            <person name="Long T.M."/>
            <person name="Aerts A.L."/>
            <person name="Barry K."/>
            <person name="Choi C."/>
            <person name="Clum A."/>
            <person name="Coughlan A.Y."/>
            <person name="Deshpande S."/>
            <person name="Douglass A.P."/>
            <person name="Hanson S.J."/>
            <person name="Klenk H.-P."/>
            <person name="Labutti K."/>
            <person name="Lapidus A."/>
            <person name="Lindquist E."/>
            <person name="Lipzen A."/>
            <person name="Meier-Kolthoff J.P."/>
            <person name="Ohm R.A."/>
            <person name="Otillar R.P."/>
            <person name="Pangilinan J."/>
            <person name="Peng Y."/>
            <person name="Rokas A."/>
            <person name="Rosa C.A."/>
            <person name="Scheuner C."/>
            <person name="Sibirny A.A."/>
            <person name="Slot J.C."/>
            <person name="Stielow J.B."/>
            <person name="Sun H."/>
            <person name="Kurtzman C.P."/>
            <person name="Blackwell M."/>
            <person name="Grigoriev I.V."/>
            <person name="Jeffries T.W."/>
        </authorList>
    </citation>
    <scope>NUCLEOTIDE SEQUENCE [LARGE SCALE GENOMIC DNA]</scope>
    <source>
        <strain evidence="7">NRRL Y-17324</strain>
    </source>
</reference>
<dbReference type="RefSeq" id="XP_020066194.1">
    <property type="nucleotide sequence ID" value="XM_020207386.1"/>
</dbReference>
<protein>
    <submittedName>
        <fullName evidence="6">WD40 repeat-like protein</fullName>
    </submittedName>
</protein>
<evidence type="ECO:0000313" key="7">
    <source>
        <dbReference type="Proteomes" id="UP000094285"/>
    </source>
</evidence>
<dbReference type="GeneID" id="30981523"/>
<dbReference type="GO" id="GO:0034247">
    <property type="term" value="P:snoRNA splicing"/>
    <property type="evidence" value="ECO:0007669"/>
    <property type="project" value="EnsemblFungi"/>
</dbReference>
<dbReference type="STRING" id="984487.A0A1E4SNV7"/>
<feature type="repeat" description="WD" evidence="3">
    <location>
        <begin position="410"/>
        <end position="445"/>
    </location>
</feature>
<dbReference type="OrthoDB" id="540662at2759"/>
<keyword evidence="7" id="KW-1185">Reference proteome</keyword>
<feature type="repeat" description="WD" evidence="3">
    <location>
        <begin position="201"/>
        <end position="240"/>
    </location>
</feature>
<dbReference type="Proteomes" id="UP000094285">
    <property type="component" value="Unassembled WGS sequence"/>
</dbReference>
<feature type="region of interest" description="Disordered" evidence="4">
    <location>
        <begin position="1"/>
        <end position="25"/>
    </location>
</feature>
<dbReference type="PRINTS" id="PR00320">
    <property type="entry name" value="GPROTEINBRPT"/>
</dbReference>
<feature type="repeat" description="WD" evidence="3">
    <location>
        <begin position="368"/>
        <end position="409"/>
    </location>
</feature>
<dbReference type="Pfam" id="PF00400">
    <property type="entry name" value="WD40"/>
    <property type="match status" value="5"/>
</dbReference>
<name>A0A1E4SNV7_9ASCO</name>
<sequence length="445" mass="49980">MNTDQIPIVNDYTPQQSQSHTIPTNDDDVRRALRQMGEPITYFGEDRADRRQRLIKLVQEAPKEITYFGQEDEEMAKDDVSDDQDDDEDFYTPGTQQLYDSRLDILKYSLMRASRRVDRLRGEANKNQDMVSILNHRREINNSLAKCELYGTQLIPGNTRAISRVRFCKPMANGTTYIAAGSWNGSVYILNLKDLTTVKSLVGHHTEKVTLEWLENSLVSGGNEGTLNVWNLENTKPIHSIKNAHDQRISGVLVHPSAKYVATTSFDQIWKLWDIQTHTELVQQEGHSKEVFAGAFHPDGSLFTSGGLDGIIKVWDLRSGRAIATFDKHISGIYALDWSPNGHHLASASGDSAVKIWDFRRNNELFSIPAHTKLVSDVKFSGDGTSLVTSSYDGLVNIWSADNWVRVKSLKGHNDKVMSCDVTQGAAGLEVVSSGWDRSVKLWKV</sequence>
<feature type="repeat" description="WD" evidence="3">
    <location>
        <begin position="284"/>
        <end position="325"/>
    </location>
</feature>
<dbReference type="FunFam" id="2.130.10.10:FF:000411">
    <property type="entry name" value="U4/U6 small nuclear ribonucleoprotein Prp4"/>
    <property type="match status" value="1"/>
</dbReference>
<dbReference type="SMART" id="SM00500">
    <property type="entry name" value="SFM"/>
    <property type="match status" value="1"/>
</dbReference>
<dbReference type="InterPro" id="IPR019775">
    <property type="entry name" value="WD40_repeat_CS"/>
</dbReference>
<feature type="compositionally biased region" description="Polar residues" evidence="4">
    <location>
        <begin position="12"/>
        <end position="24"/>
    </location>
</feature>
<dbReference type="SUPFAM" id="SSF50978">
    <property type="entry name" value="WD40 repeat-like"/>
    <property type="match status" value="1"/>
</dbReference>
<evidence type="ECO:0000256" key="3">
    <source>
        <dbReference type="PROSITE-ProRule" id="PRU00221"/>
    </source>
</evidence>
<dbReference type="PROSITE" id="PS50294">
    <property type="entry name" value="WD_REPEATS_REGION"/>
    <property type="match status" value="5"/>
</dbReference>
<evidence type="ECO:0000259" key="5">
    <source>
        <dbReference type="SMART" id="SM00500"/>
    </source>
</evidence>
<dbReference type="InterPro" id="IPR014906">
    <property type="entry name" value="PRP4-like"/>
</dbReference>
<dbReference type="SMART" id="SM00320">
    <property type="entry name" value="WD40"/>
    <property type="match status" value="7"/>
</dbReference>
<feature type="repeat" description="WD" evidence="3">
    <location>
        <begin position="326"/>
        <end position="367"/>
    </location>
</feature>
<dbReference type="AlphaFoldDB" id="A0A1E4SNV7"/>
<dbReference type="SUPFAM" id="SSF158230">
    <property type="entry name" value="PRP4-like"/>
    <property type="match status" value="1"/>
</dbReference>